<evidence type="ECO:0000313" key="3">
    <source>
        <dbReference type="Proteomes" id="UP001642484"/>
    </source>
</evidence>
<evidence type="ECO:0000313" key="2">
    <source>
        <dbReference type="EMBL" id="CAK9044839.1"/>
    </source>
</evidence>
<protein>
    <submittedName>
        <fullName evidence="2">Uncharacterized protein</fullName>
    </submittedName>
</protein>
<feature type="region of interest" description="Disordered" evidence="1">
    <location>
        <begin position="204"/>
        <end position="226"/>
    </location>
</feature>
<name>A0ABP0M259_9DINO</name>
<accession>A0ABP0M259</accession>
<dbReference type="Proteomes" id="UP001642484">
    <property type="component" value="Unassembled WGS sequence"/>
</dbReference>
<dbReference type="EMBL" id="CAXAMN010015014">
    <property type="protein sequence ID" value="CAK9044839.1"/>
    <property type="molecule type" value="Genomic_DNA"/>
</dbReference>
<keyword evidence="3" id="KW-1185">Reference proteome</keyword>
<evidence type="ECO:0000256" key="1">
    <source>
        <dbReference type="SAM" id="MobiDB-lite"/>
    </source>
</evidence>
<sequence length="565" mass="64072">MSDLVETVPESQICEMAQPVVAVEDGDIPPTQEAPLLKCSKCGLELTCETLSAPQFQRQKNLSCKICRGVAETLRRNLGEFPKEWDLLNPSEQIGFWRQAVALKQDEGGVLRYKLLRSLLCRVISSSTIHEKTSVCANEYRPLSYWEKLGYCSDDIEEKADSRPCSIVGTVYAVPVHMNSEAVTYKHIEETILRCERDCKRRHEPKEIVPAPPKKAKKGEKVEAPTPIPLTEKQLELKEKLVDLTDLRSDSEDEAFTDQKAHNKLLAEQKKAERKEEAERRKQCKQAQRKILALSNKIMLVLPPQLEKFQKVEKNILAKVQISQEAKAEFQQAKDCLEKWLAQAQEILRRTASSKPYSWEDVDFENEKGITGKVKEGNQAVKKIHDEKLSTNGLNFATNMSLLSKAELEQSLAILLKAYPHLADERDYELETCKEICYWLRFMYKDSKMHSQGLALACATLATWRTMLAGGSCPETISWKAYQLFDRNASPMTMVWKVKTEDLPHAQIELKVAEMQGTLAWLEGKIDVGGRIEASLAVAYVCIADAIPQLTAFLNATYETGRLRY</sequence>
<gene>
    <name evidence="2" type="ORF">CCMP2556_LOCUS23535</name>
</gene>
<organism evidence="2 3">
    <name type="scientific">Durusdinium trenchii</name>
    <dbReference type="NCBI Taxonomy" id="1381693"/>
    <lineage>
        <taxon>Eukaryota</taxon>
        <taxon>Sar</taxon>
        <taxon>Alveolata</taxon>
        <taxon>Dinophyceae</taxon>
        <taxon>Suessiales</taxon>
        <taxon>Symbiodiniaceae</taxon>
        <taxon>Durusdinium</taxon>
    </lineage>
</organism>
<proteinExistence type="predicted"/>
<comment type="caution">
    <text evidence="2">The sequence shown here is derived from an EMBL/GenBank/DDBJ whole genome shotgun (WGS) entry which is preliminary data.</text>
</comment>
<reference evidence="2 3" key="1">
    <citation type="submission" date="2024-02" db="EMBL/GenBank/DDBJ databases">
        <authorList>
            <person name="Chen Y."/>
            <person name="Shah S."/>
            <person name="Dougan E. K."/>
            <person name="Thang M."/>
            <person name="Chan C."/>
        </authorList>
    </citation>
    <scope>NUCLEOTIDE SEQUENCE [LARGE SCALE GENOMIC DNA]</scope>
</reference>